<accession>A0ABY0GV67</accession>
<proteinExistence type="predicted"/>
<comment type="caution">
    <text evidence="2">The sequence shown here is derived from an EMBL/GenBank/DDBJ whole genome shotgun (WGS) entry which is preliminary data.</text>
</comment>
<sequence>MKYVSLAANFHSGAHFPSSYQFDYVASFVSPVSSEIELWLFERDAVENAVQSLLMDNANDGNPLRAHLGLRGSVTSESHSNLGNNNNNNAFSAGASMATPIAMSSQSPRFEQIYHQRQRGEEWVLAQEHDPTKLVVTETDGRARTPGTLRRTGTSTDNGPAKYTAPPRVGRRSQIGQMLDPAGRAVFQQVTIIEQNISSSYKGQTIIISKLNAKSVLTNDDTSIMHEYLGEFEQFCERVIKNMEEAYSLFAGLPHDEG</sequence>
<dbReference type="Proteomes" id="UP000294003">
    <property type="component" value="Unassembled WGS sequence"/>
</dbReference>
<protein>
    <submittedName>
        <fullName evidence="2">Uncharacterized protein</fullName>
    </submittedName>
</protein>
<organism evidence="2 3">
    <name type="scientific">Monosporascus cannonballus</name>
    <dbReference type="NCBI Taxonomy" id="155416"/>
    <lineage>
        <taxon>Eukaryota</taxon>
        <taxon>Fungi</taxon>
        <taxon>Dikarya</taxon>
        <taxon>Ascomycota</taxon>
        <taxon>Pezizomycotina</taxon>
        <taxon>Sordariomycetes</taxon>
        <taxon>Xylariomycetidae</taxon>
        <taxon>Xylariales</taxon>
        <taxon>Xylariales incertae sedis</taxon>
        <taxon>Monosporascus</taxon>
    </lineage>
</organism>
<keyword evidence="3" id="KW-1185">Reference proteome</keyword>
<gene>
    <name evidence="2" type="ORF">DL762_008772</name>
</gene>
<evidence type="ECO:0000313" key="3">
    <source>
        <dbReference type="Proteomes" id="UP000294003"/>
    </source>
</evidence>
<reference evidence="2 3" key="1">
    <citation type="submission" date="2018-06" db="EMBL/GenBank/DDBJ databases">
        <title>Complete Genomes of Monosporascus.</title>
        <authorList>
            <person name="Robinson A.J."/>
            <person name="Natvig D.O."/>
        </authorList>
    </citation>
    <scope>NUCLEOTIDE SEQUENCE [LARGE SCALE GENOMIC DNA]</scope>
    <source>
        <strain evidence="2 3">CBS 609.92</strain>
    </source>
</reference>
<evidence type="ECO:0000313" key="2">
    <source>
        <dbReference type="EMBL" id="RYO78290.1"/>
    </source>
</evidence>
<dbReference type="EMBL" id="QJNS01000392">
    <property type="protein sequence ID" value="RYO78290.1"/>
    <property type="molecule type" value="Genomic_DNA"/>
</dbReference>
<name>A0ABY0GV67_9PEZI</name>
<feature type="region of interest" description="Disordered" evidence="1">
    <location>
        <begin position="143"/>
        <end position="168"/>
    </location>
</feature>
<evidence type="ECO:0000256" key="1">
    <source>
        <dbReference type="SAM" id="MobiDB-lite"/>
    </source>
</evidence>